<dbReference type="PANTHER" id="PTHR43105:SF14">
    <property type="entry name" value="FORMATE DEHYDROGENASE H"/>
    <property type="match status" value="1"/>
</dbReference>
<proteinExistence type="predicted"/>
<feature type="domain" description="Molybdopterin oxidoreductase" evidence="16">
    <location>
        <begin position="1"/>
        <end position="331"/>
    </location>
</feature>
<evidence type="ECO:0000256" key="1">
    <source>
        <dbReference type="ARBA" id="ARBA00001942"/>
    </source>
</evidence>
<accession>A0A1M5EK69</accession>
<dbReference type="InterPro" id="IPR006657">
    <property type="entry name" value="MoPterin_dinucl-bd_dom"/>
</dbReference>
<dbReference type="FunFam" id="2.40.40.20:FF:000005">
    <property type="entry name" value="Periplasmic nitrate reductase"/>
    <property type="match status" value="1"/>
</dbReference>
<evidence type="ECO:0000256" key="9">
    <source>
        <dbReference type="ARBA" id="ARBA00023002"/>
    </source>
</evidence>
<evidence type="ECO:0000256" key="15">
    <source>
        <dbReference type="ARBA" id="ARBA00067026"/>
    </source>
</evidence>
<keyword evidence="11" id="KW-0411">Iron-sulfur</keyword>
<dbReference type="GO" id="GO:0003954">
    <property type="term" value="F:NADH dehydrogenase activity"/>
    <property type="evidence" value="ECO:0007669"/>
    <property type="project" value="TreeGrafter"/>
</dbReference>
<dbReference type="GO" id="GO:0046872">
    <property type="term" value="F:metal ion binding"/>
    <property type="evidence" value="ECO:0007669"/>
    <property type="project" value="UniProtKB-KW"/>
</dbReference>
<evidence type="ECO:0000256" key="11">
    <source>
        <dbReference type="ARBA" id="ARBA00023014"/>
    </source>
</evidence>
<dbReference type="GO" id="GO:0022904">
    <property type="term" value="P:respiratory electron transport chain"/>
    <property type="evidence" value="ECO:0007669"/>
    <property type="project" value="TreeGrafter"/>
</dbReference>
<dbReference type="InterPro" id="IPR009010">
    <property type="entry name" value="Asp_de-COase-like_dom_sf"/>
</dbReference>
<evidence type="ECO:0000256" key="12">
    <source>
        <dbReference type="ARBA" id="ARBA00023063"/>
    </source>
</evidence>
<dbReference type="SUPFAM" id="SSF53706">
    <property type="entry name" value="Formate dehydrogenase/DMSO reductase, domains 1-3"/>
    <property type="match status" value="1"/>
</dbReference>
<evidence type="ECO:0000313" key="18">
    <source>
        <dbReference type="EMBL" id="SHF79520.1"/>
    </source>
</evidence>
<dbReference type="EC" id="1.9.6.1" evidence="15"/>
<evidence type="ECO:0000256" key="8">
    <source>
        <dbReference type="ARBA" id="ARBA00022982"/>
    </source>
</evidence>
<name>A0A1M5EK69_9BACT</name>
<sequence length="526" mass="58524">MTNSIEELADADCIFITGSNTTVAHPLVATRLYKAKAKGAKILVADPRQIQMALFADVYVRQRLGSDVALLNGMMHVIVKNGWHNRQFIEERTEGFEEFLKVIEQFPPERASELSDVAVDDIVRMAEYYAKAKNGSIVYCMGITQHTTGVDNVKTLANLAMLCGHIGRPSTGVNPLRGQNNVQGACDMGGLPNVYPGYQAVTVPEIKEKFEKAWNAKLSPNLGLTIMEMMYGIEEGKVKAMVILGENPLVSDPDVEHVRHALQQLEFLCVIDIFPTPTTELAHVVLPAASYAEKEGTFSNSERRVQRVRKAIDPVGDARPDWQIIQDLSNRVGYPMNYGSPEDIFEEIRQVTPSYAGITYERIEGEGLCWPCPTTDHPGTPYLHKDRFARGKGLFHAIDYRPPAETPDQDYPFWLTTGRSYVHYHTGTMTRVSPHLEREMPEVLLEMHPDDAAAYGVQDGDVVRVTSRRGTVTTKVQVTDRIGKGVLFMPFHFAESAANVLTNTALDPVCKIPEYKVCAVKVEKAA</sequence>
<keyword evidence="7" id="KW-0574">Periplasm</keyword>
<evidence type="ECO:0000259" key="17">
    <source>
        <dbReference type="Pfam" id="PF01568"/>
    </source>
</evidence>
<evidence type="ECO:0000256" key="5">
    <source>
        <dbReference type="ARBA" id="ARBA00022723"/>
    </source>
</evidence>
<feature type="domain" description="Molybdopterin dinucleotide-binding" evidence="17">
    <location>
        <begin position="413"/>
        <end position="519"/>
    </location>
</feature>
<evidence type="ECO:0000259" key="16">
    <source>
        <dbReference type="Pfam" id="PF00384"/>
    </source>
</evidence>
<dbReference type="GO" id="GO:0016020">
    <property type="term" value="C:membrane"/>
    <property type="evidence" value="ECO:0007669"/>
    <property type="project" value="TreeGrafter"/>
</dbReference>
<dbReference type="STRING" id="1121391.SAMN02745206_02675"/>
<dbReference type="EMBL" id="FQVB01000027">
    <property type="protein sequence ID" value="SHF79520.1"/>
    <property type="molecule type" value="Genomic_DNA"/>
</dbReference>
<keyword evidence="9" id="KW-0560">Oxidoreductase</keyword>
<keyword evidence="6" id="KW-0732">Signal</keyword>
<dbReference type="Gene3D" id="2.40.40.20">
    <property type="match status" value="1"/>
</dbReference>
<comment type="cofactor">
    <cofactor evidence="2">
        <name>[4Fe-4S] cluster</name>
        <dbReference type="ChEBI" id="CHEBI:49883"/>
    </cofactor>
</comment>
<comment type="function">
    <text evidence="14">Catalytic subunit of the periplasmic nitrate reductase complex NapAB. Receives electrons from NapB and catalyzes the reduction of nitrate to nitrite.</text>
</comment>
<dbReference type="InterPro" id="IPR041925">
    <property type="entry name" value="CT_Formate-Dh_H"/>
</dbReference>
<dbReference type="SUPFAM" id="SSF50692">
    <property type="entry name" value="ADC-like"/>
    <property type="match status" value="1"/>
</dbReference>
<dbReference type="PANTHER" id="PTHR43105">
    <property type="entry name" value="RESPIRATORY NITRATE REDUCTASE"/>
    <property type="match status" value="1"/>
</dbReference>
<keyword evidence="8" id="KW-0249">Electron transport</keyword>
<dbReference type="GO" id="GO:0043546">
    <property type="term" value="F:molybdopterin cofactor binding"/>
    <property type="evidence" value="ECO:0007669"/>
    <property type="project" value="InterPro"/>
</dbReference>
<keyword evidence="19" id="KW-1185">Reference proteome</keyword>
<keyword evidence="8" id="KW-0813">Transport</keyword>
<evidence type="ECO:0000256" key="14">
    <source>
        <dbReference type="ARBA" id="ARBA00055000"/>
    </source>
</evidence>
<evidence type="ECO:0000313" key="19">
    <source>
        <dbReference type="Proteomes" id="UP000184076"/>
    </source>
</evidence>
<dbReference type="Proteomes" id="UP000184076">
    <property type="component" value="Unassembled WGS sequence"/>
</dbReference>
<dbReference type="InterPro" id="IPR050123">
    <property type="entry name" value="Prok_molybdopt-oxidoreductase"/>
</dbReference>
<dbReference type="InterPro" id="IPR006656">
    <property type="entry name" value="Mopterin_OxRdtase"/>
</dbReference>
<dbReference type="Gene3D" id="3.40.228.10">
    <property type="entry name" value="Dimethylsulfoxide Reductase, domain 2"/>
    <property type="match status" value="1"/>
</dbReference>
<keyword evidence="3" id="KW-0004">4Fe-4S</keyword>
<dbReference type="GO" id="GO:0051539">
    <property type="term" value="F:4 iron, 4 sulfur cluster binding"/>
    <property type="evidence" value="ECO:0007669"/>
    <property type="project" value="UniProtKB-KW"/>
</dbReference>
<evidence type="ECO:0000256" key="10">
    <source>
        <dbReference type="ARBA" id="ARBA00023004"/>
    </source>
</evidence>
<gene>
    <name evidence="18" type="ORF">SAMN02745206_02675</name>
</gene>
<keyword evidence="4" id="KW-0500">Molybdenum</keyword>
<dbReference type="CDD" id="cd02790">
    <property type="entry name" value="MopB_CT_Formate-Dh_H"/>
    <property type="match status" value="1"/>
</dbReference>
<evidence type="ECO:0000256" key="4">
    <source>
        <dbReference type="ARBA" id="ARBA00022505"/>
    </source>
</evidence>
<reference evidence="19" key="1">
    <citation type="submission" date="2016-11" db="EMBL/GenBank/DDBJ databases">
        <authorList>
            <person name="Varghese N."/>
            <person name="Submissions S."/>
        </authorList>
    </citation>
    <scope>NUCLEOTIDE SEQUENCE [LARGE SCALE GENOMIC DNA]</scope>
    <source>
        <strain evidence="19">DSM 9756</strain>
    </source>
</reference>
<dbReference type="GO" id="GO:0050140">
    <property type="term" value="F:nitrate reductase (cytochrome) activity"/>
    <property type="evidence" value="ECO:0007669"/>
    <property type="project" value="UniProtKB-EC"/>
</dbReference>
<protein>
    <recommendedName>
        <fullName evidence="15">nitrate reductase (cytochrome)</fullName>
        <ecNumber evidence="15">1.9.6.1</ecNumber>
    </recommendedName>
</protein>
<evidence type="ECO:0000256" key="7">
    <source>
        <dbReference type="ARBA" id="ARBA00022764"/>
    </source>
</evidence>
<evidence type="ECO:0000256" key="6">
    <source>
        <dbReference type="ARBA" id="ARBA00022729"/>
    </source>
</evidence>
<evidence type="ECO:0000256" key="13">
    <source>
        <dbReference type="ARBA" id="ARBA00052176"/>
    </source>
</evidence>
<keyword evidence="12" id="KW-0534">Nitrate assimilation</keyword>
<comment type="cofactor">
    <cofactor evidence="1">
        <name>Mo-bis(molybdopterin guanine dinucleotide)</name>
        <dbReference type="ChEBI" id="CHEBI:60539"/>
    </cofactor>
</comment>
<dbReference type="Pfam" id="PF01568">
    <property type="entry name" value="Molydop_binding"/>
    <property type="match status" value="1"/>
</dbReference>
<dbReference type="Pfam" id="PF00384">
    <property type="entry name" value="Molybdopterin"/>
    <property type="match status" value="1"/>
</dbReference>
<dbReference type="Gene3D" id="3.40.50.740">
    <property type="match status" value="1"/>
</dbReference>
<organism evidence="18 19">
    <name type="scientific">Desulfacinum infernum DSM 9756</name>
    <dbReference type="NCBI Taxonomy" id="1121391"/>
    <lineage>
        <taxon>Bacteria</taxon>
        <taxon>Pseudomonadati</taxon>
        <taxon>Thermodesulfobacteriota</taxon>
        <taxon>Syntrophobacteria</taxon>
        <taxon>Syntrophobacterales</taxon>
        <taxon>Syntrophobacteraceae</taxon>
        <taxon>Desulfacinum</taxon>
    </lineage>
</organism>
<comment type="catalytic activity">
    <reaction evidence="13">
        <text>2 Fe(II)-[cytochrome] + nitrate + 2 H(+) = 2 Fe(III)-[cytochrome] + nitrite + H2O</text>
        <dbReference type="Rhea" id="RHEA:12909"/>
        <dbReference type="Rhea" id="RHEA-COMP:11777"/>
        <dbReference type="Rhea" id="RHEA-COMP:11778"/>
        <dbReference type="ChEBI" id="CHEBI:15377"/>
        <dbReference type="ChEBI" id="CHEBI:15378"/>
        <dbReference type="ChEBI" id="CHEBI:16301"/>
        <dbReference type="ChEBI" id="CHEBI:17632"/>
        <dbReference type="ChEBI" id="CHEBI:29033"/>
        <dbReference type="ChEBI" id="CHEBI:29034"/>
        <dbReference type="EC" id="1.9.6.1"/>
    </reaction>
</comment>
<evidence type="ECO:0000256" key="3">
    <source>
        <dbReference type="ARBA" id="ARBA00022485"/>
    </source>
</evidence>
<keyword evidence="10" id="KW-0408">Iron</keyword>
<dbReference type="AlphaFoldDB" id="A0A1M5EK69"/>
<evidence type="ECO:0000256" key="2">
    <source>
        <dbReference type="ARBA" id="ARBA00001966"/>
    </source>
</evidence>
<dbReference type="GO" id="GO:0042128">
    <property type="term" value="P:nitrate assimilation"/>
    <property type="evidence" value="ECO:0007669"/>
    <property type="project" value="UniProtKB-KW"/>
</dbReference>
<keyword evidence="5" id="KW-0479">Metal-binding</keyword>